<evidence type="ECO:0000313" key="5">
    <source>
        <dbReference type="EMBL" id="KAB1176216.1"/>
    </source>
</evidence>
<gene>
    <name evidence="5" type="ORF">F6450_18485</name>
</gene>
<sequence length="502" mass="58258">MSILNKNFIPISLISLLVPITSHGMSIEHSPKESYEIITNPDIGITDHQTINIRHNKDWNIPSYPETSVVYYRWYWEELEPEKGKYNFKLIDDTINEAKKLNKKIVIRFMTLAGLNETYYEDSPRAGKKILGIPCWLKQQIDPKSKNGCQNDNSFVVNYTDPKFKKSLQNFITAMGNRYNNNANILRLDVGLIGTWGEWHLGTFYDNSKSTLKDLGYTNKDLIPYIQMMKQAFPNKSLTIDLGTTNDSFTGYATRNGLGWRADCFGDWSQGWNHMQQAYPETFNHILKNKRNGNNETDPYFLTRWKKAPVDFEVCDTMKEWGNQPNIYTKKKVKQTFDKALSLHVSLMNLKSDPIPKKYQKILNKFLTKIGYRFVLEHIKITSDFQKNTPITITSQWKNVGVAPSYNNYPITWRIVNSKGEVITYYDTKNDITNWLPSEKLNDTAPIYTQKNTFTLPKTIKTGKYLLEVGLVKPGTHEAVIGLAIENKNKNRWYQLQEFNIK</sequence>
<evidence type="ECO:0000256" key="2">
    <source>
        <dbReference type="ARBA" id="ARBA00023295"/>
    </source>
</evidence>
<organism evidence="5 6">
    <name type="scientific">Photobacterium damselae subsp. damselae</name>
    <name type="common">Listonella damsela</name>
    <dbReference type="NCBI Taxonomy" id="85581"/>
    <lineage>
        <taxon>Bacteria</taxon>
        <taxon>Pseudomonadati</taxon>
        <taxon>Pseudomonadota</taxon>
        <taxon>Gammaproteobacteria</taxon>
        <taxon>Vibrionales</taxon>
        <taxon>Vibrionaceae</taxon>
        <taxon>Photobacterium</taxon>
    </lineage>
</organism>
<dbReference type="InterPro" id="IPR017853">
    <property type="entry name" value="GH"/>
</dbReference>
<keyword evidence="1" id="KW-0378">Hydrolase</keyword>
<protein>
    <submittedName>
        <fullName evidence="5">DUF4832 domain-containing protein</fullName>
    </submittedName>
</protein>
<reference evidence="5 6" key="1">
    <citation type="submission" date="2019-09" db="EMBL/GenBank/DDBJ databases">
        <title>Photobacterium damselae subsp. damselae CDC-2227-81, a human clinical isolate.</title>
        <authorList>
            <person name="Osorio C.R."/>
        </authorList>
    </citation>
    <scope>NUCLEOTIDE SEQUENCE [LARGE SCALE GENOMIC DNA]</scope>
    <source>
        <strain evidence="5 6">CDC-2227-81</strain>
    </source>
</reference>
<dbReference type="Pfam" id="PF02449">
    <property type="entry name" value="Glyco_hydro_42"/>
    <property type="match status" value="1"/>
</dbReference>
<dbReference type="SUPFAM" id="SSF51445">
    <property type="entry name" value="(Trans)glycosidases"/>
    <property type="match status" value="1"/>
</dbReference>
<dbReference type="Proteomes" id="UP000480943">
    <property type="component" value="Unassembled WGS sequence"/>
</dbReference>
<feature type="domain" description="DUF4832" evidence="4">
    <location>
        <begin position="326"/>
        <end position="474"/>
    </location>
</feature>
<dbReference type="AlphaFoldDB" id="A0AAD3ZTH9"/>
<evidence type="ECO:0000259" key="3">
    <source>
        <dbReference type="Pfam" id="PF02449"/>
    </source>
</evidence>
<dbReference type="GO" id="GO:0009341">
    <property type="term" value="C:beta-galactosidase complex"/>
    <property type="evidence" value="ECO:0007669"/>
    <property type="project" value="InterPro"/>
</dbReference>
<accession>A0AAD3ZTH9</accession>
<evidence type="ECO:0000313" key="6">
    <source>
        <dbReference type="Proteomes" id="UP000480943"/>
    </source>
</evidence>
<dbReference type="Pfam" id="PF16116">
    <property type="entry name" value="DUF4832"/>
    <property type="match status" value="1"/>
</dbReference>
<dbReference type="RefSeq" id="WP_151183201.1">
    <property type="nucleotide sequence ID" value="NZ_VZUQ01000087.1"/>
</dbReference>
<evidence type="ECO:0000256" key="1">
    <source>
        <dbReference type="ARBA" id="ARBA00022801"/>
    </source>
</evidence>
<dbReference type="GO" id="GO:0004565">
    <property type="term" value="F:beta-galactosidase activity"/>
    <property type="evidence" value="ECO:0007669"/>
    <property type="project" value="InterPro"/>
</dbReference>
<dbReference type="GO" id="GO:0005975">
    <property type="term" value="P:carbohydrate metabolic process"/>
    <property type="evidence" value="ECO:0007669"/>
    <property type="project" value="InterPro"/>
</dbReference>
<name>A0AAD3ZTH9_PHODD</name>
<dbReference type="InterPro" id="IPR032267">
    <property type="entry name" value="DUF4832"/>
</dbReference>
<comment type="caution">
    <text evidence="5">The sequence shown here is derived from an EMBL/GenBank/DDBJ whole genome shotgun (WGS) entry which is preliminary data.</text>
</comment>
<feature type="domain" description="Glycoside hydrolase family 42 N-terminal" evidence="3">
    <location>
        <begin position="75"/>
        <end position="187"/>
    </location>
</feature>
<dbReference type="Gene3D" id="3.20.20.80">
    <property type="entry name" value="Glycosidases"/>
    <property type="match status" value="1"/>
</dbReference>
<evidence type="ECO:0000259" key="4">
    <source>
        <dbReference type="Pfam" id="PF16116"/>
    </source>
</evidence>
<keyword evidence="2" id="KW-0326">Glycosidase</keyword>
<dbReference type="InterPro" id="IPR013529">
    <property type="entry name" value="Glyco_hydro_42_N"/>
</dbReference>
<dbReference type="EMBL" id="VZUQ01000087">
    <property type="protein sequence ID" value="KAB1176216.1"/>
    <property type="molecule type" value="Genomic_DNA"/>
</dbReference>
<proteinExistence type="predicted"/>